<comment type="caution">
    <text evidence="2">The sequence shown here is derived from an EMBL/GenBank/DDBJ whole genome shotgun (WGS) entry which is preliminary data.</text>
</comment>
<dbReference type="RefSeq" id="WP_200502019.1">
    <property type="nucleotide sequence ID" value="NZ_JAEDAJ010000003.1"/>
</dbReference>
<dbReference type="InterPro" id="IPR011437">
    <property type="entry name" value="DUF1540"/>
</dbReference>
<evidence type="ECO:0000259" key="1">
    <source>
        <dbReference type="Pfam" id="PF07561"/>
    </source>
</evidence>
<gene>
    <name evidence="2" type="ORF">I8D64_08370</name>
</gene>
<proteinExistence type="predicted"/>
<feature type="domain" description="DUF1540" evidence="1">
    <location>
        <begin position="59"/>
        <end position="80"/>
    </location>
</feature>
<feature type="domain" description="DUF1540" evidence="1">
    <location>
        <begin position="11"/>
        <end position="40"/>
    </location>
</feature>
<dbReference type="Proteomes" id="UP000612352">
    <property type="component" value="Unassembled WGS sequence"/>
</dbReference>
<sequence>MTAIEMPKVTECSVTGCSYNHDGCTAFAVTVDADHDCATFIPLDTKGGLSKVVSQVGACQQTDCVFNKDLECSAGSVRMGPGAGAAAECLSFQQA</sequence>
<evidence type="ECO:0000313" key="2">
    <source>
        <dbReference type="EMBL" id="MBK0331414.1"/>
    </source>
</evidence>
<keyword evidence="3" id="KW-1185">Reference proteome</keyword>
<dbReference type="EMBL" id="JAEDAJ010000003">
    <property type="protein sequence ID" value="MBK0331414.1"/>
    <property type="molecule type" value="Genomic_DNA"/>
</dbReference>
<organism evidence="2 3">
    <name type="scientific">Brachybacterium halotolerans</name>
    <dbReference type="NCBI Taxonomy" id="2795215"/>
    <lineage>
        <taxon>Bacteria</taxon>
        <taxon>Bacillati</taxon>
        <taxon>Actinomycetota</taxon>
        <taxon>Actinomycetes</taxon>
        <taxon>Micrococcales</taxon>
        <taxon>Dermabacteraceae</taxon>
        <taxon>Brachybacterium</taxon>
    </lineage>
</organism>
<reference evidence="2 3" key="1">
    <citation type="submission" date="2020-12" db="EMBL/GenBank/DDBJ databases">
        <title>Brachybacterium sp. MASK1Z-5, whole genome shotgun sequence.</title>
        <authorList>
            <person name="Tuo L."/>
        </authorList>
    </citation>
    <scope>NUCLEOTIDE SEQUENCE [LARGE SCALE GENOMIC DNA]</scope>
    <source>
        <strain evidence="2 3">MASK1Z-5</strain>
    </source>
</reference>
<name>A0ABS1B9S4_9MICO</name>
<evidence type="ECO:0000313" key="3">
    <source>
        <dbReference type="Proteomes" id="UP000612352"/>
    </source>
</evidence>
<protein>
    <submittedName>
        <fullName evidence="2">DUF1540 domain-containing protein</fullName>
    </submittedName>
</protein>
<accession>A0ABS1B9S4</accession>
<dbReference type="Pfam" id="PF07561">
    <property type="entry name" value="DUF1540"/>
    <property type="match status" value="2"/>
</dbReference>